<evidence type="ECO:0000313" key="2">
    <source>
        <dbReference type="Proteomes" id="UP000478064"/>
    </source>
</evidence>
<dbReference type="AlphaFoldDB" id="A0A6L5HQ09"/>
<evidence type="ECO:0000313" key="1">
    <source>
        <dbReference type="EMBL" id="MQU04441.1"/>
    </source>
</evidence>
<dbReference type="EMBL" id="WIVU01000002">
    <property type="protein sequence ID" value="MQU04441.1"/>
    <property type="molecule type" value="Genomic_DNA"/>
</dbReference>
<sequence>MSELNSKEIFRIFKDICFREEKDLWVESRYKKTKVAWVGCEVMDEVKIDITLETNIIIQHDCFRAYYCDWFFDEFSYLYTTQILNWEIKHQSFYLNLEDDDSLRFYVGHYVKD</sequence>
<name>A0A6L5HQ09_9PSED</name>
<protein>
    <submittedName>
        <fullName evidence="1">Uncharacterized protein</fullName>
    </submittedName>
</protein>
<comment type="caution">
    <text evidence="1">The sequence shown here is derived from an EMBL/GenBank/DDBJ whole genome shotgun (WGS) entry which is preliminary data.</text>
</comment>
<dbReference type="RefSeq" id="WP_153372342.1">
    <property type="nucleotide sequence ID" value="NZ_WIVU01000002.1"/>
</dbReference>
<proteinExistence type="predicted"/>
<dbReference type="Proteomes" id="UP000478064">
    <property type="component" value="Unassembled WGS sequence"/>
</dbReference>
<reference evidence="1 2" key="1">
    <citation type="submission" date="2019-10" db="EMBL/GenBank/DDBJ databases">
        <title>Evaluation of single-gene subtyping targets for Pseudomonas.</title>
        <authorList>
            <person name="Reichler S.J."/>
            <person name="Orsi R.H."/>
            <person name="Wiedmann M."/>
            <person name="Martin N.H."/>
            <person name="Murphy S.I."/>
        </authorList>
    </citation>
    <scope>NUCLEOTIDE SEQUENCE [LARGE SCALE GENOMIC DNA]</scope>
    <source>
        <strain evidence="1 2">FSL R10-1637</strain>
    </source>
</reference>
<organism evidence="1 2">
    <name type="scientific">Pseudomonas helleri</name>
    <dbReference type="NCBI Taxonomy" id="1608996"/>
    <lineage>
        <taxon>Bacteria</taxon>
        <taxon>Pseudomonadati</taxon>
        <taxon>Pseudomonadota</taxon>
        <taxon>Gammaproteobacteria</taxon>
        <taxon>Pseudomonadales</taxon>
        <taxon>Pseudomonadaceae</taxon>
        <taxon>Pseudomonas</taxon>
    </lineage>
</organism>
<gene>
    <name evidence="1" type="ORF">GHO27_01940</name>
</gene>
<accession>A0A6L5HQ09</accession>